<dbReference type="Pfam" id="PF18701">
    <property type="entry name" value="DUF5641"/>
    <property type="match status" value="1"/>
</dbReference>
<dbReference type="InterPro" id="IPR036397">
    <property type="entry name" value="RNaseH_sf"/>
</dbReference>
<evidence type="ECO:0000259" key="2">
    <source>
        <dbReference type="PROSITE" id="PS50994"/>
    </source>
</evidence>
<name>A0A0B1TPT0_OESDE</name>
<dbReference type="InterPro" id="IPR008042">
    <property type="entry name" value="Retrotrans_Pao"/>
</dbReference>
<dbReference type="EMBL" id="KN549231">
    <property type="protein sequence ID" value="KHJ99254.1"/>
    <property type="molecule type" value="Genomic_DNA"/>
</dbReference>
<dbReference type="SUPFAM" id="SSF53098">
    <property type="entry name" value="Ribonuclease H-like"/>
    <property type="match status" value="1"/>
</dbReference>
<gene>
    <name evidence="3" type="ORF">OESDEN_00761</name>
</gene>
<accession>A0A0B1TPT0</accession>
<dbReference type="GO" id="GO:0015074">
    <property type="term" value="P:DNA integration"/>
    <property type="evidence" value="ECO:0007669"/>
    <property type="project" value="InterPro"/>
</dbReference>
<dbReference type="InterPro" id="IPR040676">
    <property type="entry name" value="DUF5641"/>
</dbReference>
<evidence type="ECO:0000313" key="4">
    <source>
        <dbReference type="Proteomes" id="UP000053660"/>
    </source>
</evidence>
<dbReference type="PROSITE" id="PS50994">
    <property type="entry name" value="INTEGRASE"/>
    <property type="match status" value="1"/>
</dbReference>
<dbReference type="OrthoDB" id="5920214at2759"/>
<dbReference type="Proteomes" id="UP000053660">
    <property type="component" value="Unassembled WGS sequence"/>
</dbReference>
<organism evidence="3 4">
    <name type="scientific">Oesophagostomum dentatum</name>
    <name type="common">Nodular worm</name>
    <dbReference type="NCBI Taxonomy" id="61180"/>
    <lineage>
        <taxon>Eukaryota</taxon>
        <taxon>Metazoa</taxon>
        <taxon>Ecdysozoa</taxon>
        <taxon>Nematoda</taxon>
        <taxon>Chromadorea</taxon>
        <taxon>Rhabditida</taxon>
        <taxon>Rhabditina</taxon>
        <taxon>Rhabditomorpha</taxon>
        <taxon>Strongyloidea</taxon>
        <taxon>Strongylidae</taxon>
        <taxon>Oesophagostomum</taxon>
    </lineage>
</organism>
<dbReference type="Gene3D" id="3.30.420.10">
    <property type="entry name" value="Ribonuclease H-like superfamily/Ribonuclease H"/>
    <property type="match status" value="1"/>
</dbReference>
<evidence type="ECO:0000313" key="3">
    <source>
        <dbReference type="EMBL" id="KHJ99254.1"/>
    </source>
</evidence>
<dbReference type="InterPro" id="IPR012337">
    <property type="entry name" value="RNaseH-like_sf"/>
</dbReference>
<feature type="region of interest" description="Disordered" evidence="1">
    <location>
        <begin position="696"/>
        <end position="759"/>
    </location>
</feature>
<dbReference type="InterPro" id="IPR001584">
    <property type="entry name" value="Integrase_cat-core"/>
</dbReference>
<dbReference type="GO" id="GO:0003676">
    <property type="term" value="F:nucleic acid binding"/>
    <property type="evidence" value="ECO:0007669"/>
    <property type="project" value="InterPro"/>
</dbReference>
<dbReference type="PANTHER" id="PTHR47331">
    <property type="entry name" value="PHD-TYPE DOMAIN-CONTAINING PROTEIN"/>
    <property type="match status" value="1"/>
</dbReference>
<feature type="domain" description="Integrase catalytic" evidence="2">
    <location>
        <begin position="401"/>
        <end position="586"/>
    </location>
</feature>
<proteinExistence type="predicted"/>
<keyword evidence="4" id="KW-1185">Reference proteome</keyword>
<evidence type="ECO:0000256" key="1">
    <source>
        <dbReference type="SAM" id="MobiDB-lite"/>
    </source>
</evidence>
<protein>
    <submittedName>
        <fullName evidence="3">Integrase core domain protein</fullName>
    </submittedName>
</protein>
<feature type="compositionally biased region" description="Basic and acidic residues" evidence="1">
    <location>
        <begin position="719"/>
        <end position="728"/>
    </location>
</feature>
<reference evidence="3 4" key="1">
    <citation type="submission" date="2014-03" db="EMBL/GenBank/DDBJ databases">
        <title>Draft genome of the hookworm Oesophagostomum dentatum.</title>
        <authorList>
            <person name="Mitreva M."/>
        </authorList>
    </citation>
    <scope>NUCLEOTIDE SEQUENCE [LARGE SCALE GENOMIC DNA]</scope>
    <source>
        <strain evidence="3 4">OD-Hann</strain>
    </source>
</reference>
<dbReference type="AlphaFoldDB" id="A0A0B1TPT0"/>
<sequence>MYLTAFLNSEGTKLANEILDHIYVDNVFLMTNSEEDALTKINASRELFHKVGMNLRDFVASSTNVNVYIPDNIRGKIGDTKILGVQYSTHTDKIKLRIILPRKERITKRELVSSIHKAYDPLGLALPLLLEAKLLMRDVVLLNIGWNRDIPFEYLTTWNNICSEITGTCVEIPRTFVPISPIEQTLRSNQVDRIHKLRRILEAQGVQVILNYVESHHNPADIATRPVTKEQFEISDWLHGPKWMRTSTEAWPLQNIPDELITDHIDEKEHANVYISSSSSSTTVKQQYHLPIDLSRFRTYSQALRTFTRAMKTLSKWISRVCLHQKARINAPSIRPYNPDIEIVAEDMQHTYALPDTDEILGTETVGKASKNSRELYDLQKAQGLPFPHPDMAPLPSDRCIISKPFQHTGCGNMGPLNTDKGEKVYIALYTCLNTRAVHLDIVDSLSGAAFLDCFLRFISRRGVPSIMRSDCGANFILGAKVIDLLFEKNPISGHSVLSYSATNNIKWIFNPLASPWMGGIWERLVGTIKRCINKVIGGRRLSLTKLLTVITCIEAIINTRPITKIDPHDLTSLPLRPVDFLQGNIKVALPQYHDDDEFDDPNFEESTIDTVAKAREALAFSELIANKFWSTPVINEVVLIQQDDMTPRSNWPLGKITELVRSADGLIRFAKVRGPSGNVLQRPIAKLIPLEIRSIDESNENSSQTKSGPKPTMQLPEKPMHFKEVTQRRLQPPRKAKQSVKYVIPDENNDSDRQENTSQHHFNTSTWLYPLLFLTILCPAHANQLLCKNGHVFVNPRQQLHTLCFNNVCLQGSTTTHVYCTEKVCEAICSLLVVSSTPFVASAKAKYRLLMQGCKRLLTLVLLNQKKKNDEKGAGQKPDEAPKIG</sequence>
<dbReference type="Pfam" id="PF05380">
    <property type="entry name" value="Peptidase_A17"/>
    <property type="match status" value="1"/>
</dbReference>